<feature type="compositionally biased region" description="Pro residues" evidence="1">
    <location>
        <begin position="137"/>
        <end position="152"/>
    </location>
</feature>
<dbReference type="Proteomes" id="UP001392437">
    <property type="component" value="Unassembled WGS sequence"/>
</dbReference>
<sequence>MCEVLLEFDDHGCLSSIKTTYCTNHPACCTLVGRLSRPVRVEFGHPQQFHKHVEDLSPKPLSSSSHHHYGGGSSPTTTASMSPSTALFGNITNSLNIPSPLTAAPPHRRHMSSRLLRTVSDVAQQSLKRSVSAPHSSPTPSPTRLPPTPTPITPRLDVTNPDSDGDYFFDGNRSASPFQATYQSPVPFPANYCICLTFIYRCGHPVDDLKPNSANGGEGQPSRSMKGKHMICGWVCSKEGQCRHTRITHTVQVPLGFGCRFVEPDCSSGALMDTTRLCSVGGGGAELKESAAAAAATAAGGGGSVDKGILKVLLVSQGDVWR</sequence>
<evidence type="ECO:0000313" key="3">
    <source>
        <dbReference type="Proteomes" id="UP001392437"/>
    </source>
</evidence>
<organism evidence="2 3">
    <name type="scientific">Apiospora kogelbergensis</name>
    <dbReference type="NCBI Taxonomy" id="1337665"/>
    <lineage>
        <taxon>Eukaryota</taxon>
        <taxon>Fungi</taxon>
        <taxon>Dikarya</taxon>
        <taxon>Ascomycota</taxon>
        <taxon>Pezizomycotina</taxon>
        <taxon>Sordariomycetes</taxon>
        <taxon>Xylariomycetidae</taxon>
        <taxon>Amphisphaeriales</taxon>
        <taxon>Apiosporaceae</taxon>
        <taxon>Apiospora</taxon>
    </lineage>
</organism>
<proteinExistence type="predicted"/>
<protein>
    <submittedName>
        <fullName evidence="2">Uncharacterized protein</fullName>
    </submittedName>
</protein>
<gene>
    <name evidence="2" type="ORF">PG999_004824</name>
</gene>
<reference evidence="2 3" key="1">
    <citation type="submission" date="2023-01" db="EMBL/GenBank/DDBJ databases">
        <title>Analysis of 21 Apiospora genomes using comparative genomics revels a genus with tremendous synthesis potential of carbohydrate active enzymes and secondary metabolites.</title>
        <authorList>
            <person name="Sorensen T."/>
        </authorList>
    </citation>
    <scope>NUCLEOTIDE SEQUENCE [LARGE SCALE GENOMIC DNA]</scope>
    <source>
        <strain evidence="2 3">CBS 117206</strain>
    </source>
</reference>
<feature type="region of interest" description="Disordered" evidence="1">
    <location>
        <begin position="124"/>
        <end position="166"/>
    </location>
</feature>
<feature type="compositionally biased region" description="Low complexity" evidence="1">
    <location>
        <begin position="74"/>
        <end position="85"/>
    </location>
</feature>
<keyword evidence="3" id="KW-1185">Reference proteome</keyword>
<name>A0AAW0R0D2_9PEZI</name>
<accession>A0AAW0R0D2</accession>
<evidence type="ECO:0000256" key="1">
    <source>
        <dbReference type="SAM" id="MobiDB-lite"/>
    </source>
</evidence>
<dbReference type="AlphaFoldDB" id="A0AAW0R0D2"/>
<comment type="caution">
    <text evidence="2">The sequence shown here is derived from an EMBL/GenBank/DDBJ whole genome shotgun (WGS) entry which is preliminary data.</text>
</comment>
<feature type="region of interest" description="Disordered" evidence="1">
    <location>
        <begin position="54"/>
        <end position="85"/>
    </location>
</feature>
<dbReference type="EMBL" id="JAQQWP010000004">
    <property type="protein sequence ID" value="KAK8120704.1"/>
    <property type="molecule type" value="Genomic_DNA"/>
</dbReference>
<evidence type="ECO:0000313" key="2">
    <source>
        <dbReference type="EMBL" id="KAK8120704.1"/>
    </source>
</evidence>